<protein>
    <submittedName>
        <fullName evidence="6">UTP--glucose-1-phosphate uridylyltransferase</fullName>
    </submittedName>
</protein>
<evidence type="ECO:0000256" key="5">
    <source>
        <dbReference type="PIRSR" id="PIRSR000806-2"/>
    </source>
</evidence>
<dbReference type="AlphaFoldDB" id="A0A3Q8WVF2"/>
<dbReference type="EMBL" id="CP034438">
    <property type="protein sequence ID" value="AZN31011.1"/>
    <property type="molecule type" value="Genomic_DNA"/>
</dbReference>
<dbReference type="Proteomes" id="UP000270021">
    <property type="component" value="Chromosome"/>
</dbReference>
<gene>
    <name evidence="6" type="ORF">EJO69_01575</name>
</gene>
<dbReference type="Gene3D" id="3.90.550.10">
    <property type="entry name" value="Spore Coat Polysaccharide Biosynthesis Protein SpsA, Chain A"/>
    <property type="match status" value="1"/>
</dbReference>
<comment type="similarity">
    <text evidence="1">Belongs to the UDPGP type 1 family.</text>
</comment>
<feature type="binding site" evidence="5">
    <location>
        <position position="188"/>
    </location>
    <ligand>
        <name>UTP</name>
        <dbReference type="ChEBI" id="CHEBI:46398"/>
    </ligand>
</feature>
<proteinExistence type="inferred from homology"/>
<keyword evidence="3 6" id="KW-0548">Nucleotidyltransferase</keyword>
<evidence type="ECO:0000313" key="7">
    <source>
        <dbReference type="Proteomes" id="UP000270021"/>
    </source>
</evidence>
<evidence type="ECO:0000256" key="1">
    <source>
        <dbReference type="ARBA" id="ARBA00010401"/>
    </source>
</evidence>
<dbReference type="PIRSF" id="PIRSF000806">
    <property type="entry name" value="UDPGP"/>
    <property type="match status" value="1"/>
</dbReference>
<evidence type="ECO:0000313" key="6">
    <source>
        <dbReference type="EMBL" id="AZN31011.1"/>
    </source>
</evidence>
<dbReference type="InterPro" id="IPR029044">
    <property type="entry name" value="Nucleotide-diphossugar_trans"/>
</dbReference>
<dbReference type="Pfam" id="PF01704">
    <property type="entry name" value="UDPGP"/>
    <property type="match status" value="1"/>
</dbReference>
<feature type="binding site" evidence="5">
    <location>
        <position position="161"/>
    </location>
    <ligand>
        <name>UTP</name>
        <dbReference type="ChEBI" id="CHEBI:46398"/>
    </ligand>
</feature>
<dbReference type="KEGG" id="fsl:EJO69_01575"/>
<dbReference type="InterPro" id="IPR002618">
    <property type="entry name" value="UDPGP_fam"/>
</dbReference>
<dbReference type="SUPFAM" id="SSF53448">
    <property type="entry name" value="Nucleotide-diphospho-sugar transferases"/>
    <property type="match status" value="1"/>
</dbReference>
<accession>A0A3Q8WVF2</accession>
<reference evidence="6 7" key="1">
    <citation type="submission" date="2018-12" db="EMBL/GenBank/DDBJ databases">
        <title>Complete genome sequence of Flaviflexus salsibiostraticola KCTC 33148.</title>
        <authorList>
            <person name="Bae J.-W."/>
        </authorList>
    </citation>
    <scope>NUCLEOTIDE SEQUENCE [LARGE SCALE GENOMIC DNA]</scope>
    <source>
        <strain evidence="6 7">KCTC 33148</strain>
    </source>
</reference>
<dbReference type="Gene3D" id="2.160.10.10">
    <property type="entry name" value="Hexapeptide repeat proteins"/>
    <property type="match status" value="1"/>
</dbReference>
<feature type="binding site" evidence="4">
    <location>
        <position position="189"/>
    </location>
    <ligand>
        <name>substrate</name>
    </ligand>
</feature>
<dbReference type="GO" id="GO:0006011">
    <property type="term" value="P:UDP-alpha-D-glucose metabolic process"/>
    <property type="evidence" value="ECO:0007669"/>
    <property type="project" value="InterPro"/>
</dbReference>
<evidence type="ECO:0000256" key="3">
    <source>
        <dbReference type="ARBA" id="ARBA00022695"/>
    </source>
</evidence>
<name>A0A3Q8WVF2_9ACTO</name>
<dbReference type="PANTHER" id="PTHR43511">
    <property type="match status" value="1"/>
</dbReference>
<sequence>MTVNPVWTPAVEKMRQAGIGDLAIRVFQQNIEKVASGQSAYIRESDILPLTDIPQYEGGTTSPGAHSADSTPAITRTAVIKLNGGLGTSMGLHKAKSLLHVTPERTFLDLIVAQVLAVREAHDVSLPLLFMNSFHTENDTTEYLERFDSLRLDDLPLSFLQNRVPKLLRSDLSPVEHPNPDLEWCPPGHGDLYTALPESGLLSALLDRGFRYAIVSNSDNLGAFPDPDLAQWFADSGAPFAMEVCRREANDRKGGHLALRAADGQLILRELAQTSPEDLDRFQDIDRHSYFNTNTLWLDLEALAVELDRRGGYLGLPVIRNAKTVDPTDRTSAEVYQLETGMGTAIEIFDGAVAIEVERSRFLPVKTTNDLLLIRSDVYEVADTGIITRNVSEAPTIHLDPEHFAHIDQFETRAQHVPSLIEASSLTVTGEYTFPEGLVIRGDATLP</sequence>
<keyword evidence="2 6" id="KW-0808">Transferase</keyword>
<evidence type="ECO:0000256" key="4">
    <source>
        <dbReference type="PIRSR" id="PIRSR000806-1"/>
    </source>
</evidence>
<dbReference type="GO" id="GO:0003983">
    <property type="term" value="F:UTP:glucose-1-phosphate uridylyltransferase activity"/>
    <property type="evidence" value="ECO:0007669"/>
    <property type="project" value="InterPro"/>
</dbReference>
<feature type="binding site" evidence="5">
    <location>
        <position position="366"/>
    </location>
    <ligand>
        <name>UTP</name>
        <dbReference type="ChEBI" id="CHEBI:46398"/>
    </ligand>
</feature>
<organism evidence="6 7">
    <name type="scientific">Flaviflexus salsibiostraticola</name>
    <dbReference type="NCBI Taxonomy" id="1282737"/>
    <lineage>
        <taxon>Bacteria</taxon>
        <taxon>Bacillati</taxon>
        <taxon>Actinomycetota</taxon>
        <taxon>Actinomycetes</taxon>
        <taxon>Actinomycetales</taxon>
        <taxon>Actinomycetaceae</taxon>
        <taxon>Flaviflexus</taxon>
    </lineage>
</organism>
<evidence type="ECO:0000256" key="2">
    <source>
        <dbReference type="ARBA" id="ARBA00022679"/>
    </source>
</evidence>
<keyword evidence="7" id="KW-1185">Reference proteome</keyword>
<dbReference type="OrthoDB" id="9804758at2"/>
<dbReference type="InterPro" id="IPR016267">
    <property type="entry name" value="UDPGP_trans"/>
</dbReference>
<feature type="binding site" evidence="5">
    <location>
        <position position="96"/>
    </location>
    <ligand>
        <name>UTP</name>
        <dbReference type="ChEBI" id="CHEBI:46398"/>
    </ligand>
</feature>
<feature type="binding site" evidence="5">
    <location>
        <position position="219"/>
    </location>
    <ligand>
        <name>UTP</name>
        <dbReference type="ChEBI" id="CHEBI:46398"/>
    </ligand>
</feature>